<dbReference type="Gene3D" id="1.25.40.10">
    <property type="entry name" value="Tetratricopeptide repeat domain"/>
    <property type="match status" value="3"/>
</dbReference>
<sequence length="533" mass="60792">MLLHTATALTAAVDHHRLRRHAFSPSPSSSRSPLTGFSISTLPKPPRSSTISCSSKSRSRGSGSAVDFEKRKKLDWYTIYKRISMLGYPEKGNAATVLDQYENEGIKISRFDLSRIIKELRKFGRHDFALQGYEWMNNRADKYRQYAVDAAIHLDLISKVHGISKAEDYFLSFPESLRKKELYGSLLNAYAHSGMREKAESVFDEIRNRGYADGNPRPYNVMLTLYMKLEEHDKVECMVLEMDEKHLLDIYSYNIWLTSRGYQGSPEKMEQVFERMKRDTSVVPNWSTYSVMASMFIKMGELEKGIDYLGKLESGIKGEDRTAYHYLISLYGSVGNKEGIHSVWNDYKSYFAYIPNMGYHLVITSLLRLDDIEGAENAFHEWMSAKTHHDARIANHLLRWYLKNGQLEKVESVFTLLVDAGRKPSSKTLGILAQVHIKKRRVSEALSCLRDAALAEGSSGWRPNYATIASFIKLCEEEDDMKSKEELMKVLSEAGCLEYEDYLSYIASQNDSEKDGDEISDGAVLNELYGGLE</sequence>
<gene>
    <name evidence="5" type="ORF">DM860_016625</name>
</gene>
<keyword evidence="6" id="KW-1185">Reference proteome</keyword>
<dbReference type="GO" id="GO:0003729">
    <property type="term" value="F:mRNA binding"/>
    <property type="evidence" value="ECO:0007669"/>
    <property type="project" value="UniProtKB-ARBA"/>
</dbReference>
<accession>A0A328DKC4</accession>
<dbReference type="Pfam" id="PF13812">
    <property type="entry name" value="PPR_3"/>
    <property type="match status" value="1"/>
</dbReference>
<dbReference type="SUPFAM" id="SSF48452">
    <property type="entry name" value="TPR-like"/>
    <property type="match status" value="1"/>
</dbReference>
<evidence type="ECO:0000256" key="2">
    <source>
        <dbReference type="ARBA" id="ARBA00022737"/>
    </source>
</evidence>
<feature type="compositionally biased region" description="Low complexity" evidence="4">
    <location>
        <begin position="24"/>
        <end position="33"/>
    </location>
</feature>
<evidence type="ECO:0000313" key="5">
    <source>
        <dbReference type="EMBL" id="RAL46192.1"/>
    </source>
</evidence>
<keyword evidence="2" id="KW-0677">Repeat</keyword>
<dbReference type="InterPro" id="IPR002885">
    <property type="entry name" value="PPR_rpt"/>
</dbReference>
<comment type="similarity">
    <text evidence="1">Belongs to the PPR family. P subfamily.</text>
</comment>
<feature type="repeat" description="PPR" evidence="3">
    <location>
        <begin position="179"/>
        <end position="213"/>
    </location>
</feature>
<dbReference type="InterPro" id="IPR011990">
    <property type="entry name" value="TPR-like_helical_dom_sf"/>
</dbReference>
<feature type="repeat" description="PPR" evidence="3">
    <location>
        <begin position="390"/>
        <end position="424"/>
    </location>
</feature>
<evidence type="ECO:0000256" key="3">
    <source>
        <dbReference type="PROSITE-ProRule" id="PRU00708"/>
    </source>
</evidence>
<evidence type="ECO:0000256" key="4">
    <source>
        <dbReference type="SAM" id="MobiDB-lite"/>
    </source>
</evidence>
<name>A0A328DKC4_9ASTE</name>
<dbReference type="PANTHER" id="PTHR45717:SF3">
    <property type="entry name" value="OS04G0544400 PROTEIN"/>
    <property type="match status" value="1"/>
</dbReference>
<feature type="compositionally biased region" description="Low complexity" evidence="4">
    <location>
        <begin position="47"/>
        <end position="64"/>
    </location>
</feature>
<evidence type="ECO:0000313" key="6">
    <source>
        <dbReference type="Proteomes" id="UP000249390"/>
    </source>
</evidence>
<dbReference type="EMBL" id="NQVE01000124">
    <property type="protein sequence ID" value="RAL46192.1"/>
    <property type="molecule type" value="Genomic_DNA"/>
</dbReference>
<evidence type="ECO:0000256" key="1">
    <source>
        <dbReference type="ARBA" id="ARBA00007626"/>
    </source>
</evidence>
<dbReference type="PANTHER" id="PTHR45717">
    <property type="entry name" value="OS12G0527900 PROTEIN"/>
    <property type="match status" value="1"/>
</dbReference>
<dbReference type="Pfam" id="PF01535">
    <property type="entry name" value="PPR"/>
    <property type="match status" value="3"/>
</dbReference>
<dbReference type="GO" id="GO:0005739">
    <property type="term" value="C:mitochondrion"/>
    <property type="evidence" value="ECO:0007669"/>
    <property type="project" value="TreeGrafter"/>
</dbReference>
<feature type="region of interest" description="Disordered" evidence="4">
    <location>
        <begin position="20"/>
        <end position="64"/>
    </location>
</feature>
<comment type="caution">
    <text evidence="5">The sequence shown here is derived from an EMBL/GenBank/DDBJ whole genome shotgun (WGS) entry which is preliminary data.</text>
</comment>
<organism evidence="5 6">
    <name type="scientific">Cuscuta australis</name>
    <dbReference type="NCBI Taxonomy" id="267555"/>
    <lineage>
        <taxon>Eukaryota</taxon>
        <taxon>Viridiplantae</taxon>
        <taxon>Streptophyta</taxon>
        <taxon>Embryophyta</taxon>
        <taxon>Tracheophyta</taxon>
        <taxon>Spermatophyta</taxon>
        <taxon>Magnoliopsida</taxon>
        <taxon>eudicotyledons</taxon>
        <taxon>Gunneridae</taxon>
        <taxon>Pentapetalae</taxon>
        <taxon>asterids</taxon>
        <taxon>lamiids</taxon>
        <taxon>Solanales</taxon>
        <taxon>Convolvulaceae</taxon>
        <taxon>Cuscuteae</taxon>
        <taxon>Cuscuta</taxon>
        <taxon>Cuscuta subgen. Grammica</taxon>
        <taxon>Cuscuta sect. Cleistogrammica</taxon>
    </lineage>
</organism>
<dbReference type="NCBIfam" id="TIGR00756">
    <property type="entry name" value="PPR"/>
    <property type="match status" value="3"/>
</dbReference>
<proteinExistence type="inferred from homology"/>
<reference evidence="5 6" key="1">
    <citation type="submission" date="2018-06" db="EMBL/GenBank/DDBJ databases">
        <title>The Genome of Cuscuta australis (Dodder) Provides Insight into the Evolution of Plant Parasitism.</title>
        <authorList>
            <person name="Liu H."/>
        </authorList>
    </citation>
    <scope>NUCLEOTIDE SEQUENCE [LARGE SCALE GENOMIC DNA]</scope>
    <source>
        <strain evidence="6">cv. Yunnan</strain>
        <tissue evidence="5">Vines</tissue>
    </source>
</reference>
<dbReference type="Proteomes" id="UP000249390">
    <property type="component" value="Unassembled WGS sequence"/>
</dbReference>
<dbReference type="AlphaFoldDB" id="A0A328DKC4"/>
<dbReference type="PROSITE" id="PS51375">
    <property type="entry name" value="PPR"/>
    <property type="match status" value="2"/>
</dbReference>
<protein>
    <recommendedName>
        <fullName evidence="7">Pentacotripeptide-repeat region of PRORP domain-containing protein</fullName>
    </recommendedName>
</protein>
<evidence type="ECO:0008006" key="7">
    <source>
        <dbReference type="Google" id="ProtNLM"/>
    </source>
</evidence>